<reference evidence="2 3" key="1">
    <citation type="journal article" date="2010" name="J. Bacteriol.">
        <title>Genome sequences of Pelagibaca bermudensis HTCC2601T and Maritimibacter alkaliphilus HTCC2654T, the type strains of two marine Roseobacter genera.</title>
        <authorList>
            <person name="Thrash J.C."/>
            <person name="Cho J.C."/>
            <person name="Ferriera S."/>
            <person name="Johnson J."/>
            <person name="Vergin K.L."/>
            <person name="Giovannoni S.J."/>
        </authorList>
    </citation>
    <scope>NUCLEOTIDE SEQUENCE [LARGE SCALE GENOMIC DNA]</scope>
    <source>
        <strain evidence="2 3">HTCC2654</strain>
    </source>
</reference>
<keyword evidence="1" id="KW-0201">Cytochrome c-type biogenesis</keyword>
<accession>A3VD80</accession>
<keyword evidence="3" id="KW-1185">Reference proteome</keyword>
<dbReference type="EMBL" id="AAMT01000004">
    <property type="protein sequence ID" value="EAQ13471.1"/>
    <property type="molecule type" value="Genomic_DNA"/>
</dbReference>
<dbReference type="SUPFAM" id="SSF48452">
    <property type="entry name" value="TPR-like"/>
    <property type="match status" value="1"/>
</dbReference>
<sequence>MGFWMLAALAAIFIVLILGYALFAPARTTARASAEFDMAVYRDQLKELDRDVARGVVSEADAERTKIEISRRLLEADRAAQAQSGAGRAPRSASIAAVAGIAVLLVGGGWYLYSDLGAPGYPDLPLDLRKSLAAEARENRPDQKAAEAEMPAWEGPAADVPQDYVELVAQLRTAVARRPGDVQGLALLAQHEAQLGNYRAAHNAQWSLIQAKGDEATANDYSDLAELLILAAGGYVSPEAETALSRALQIEPGNKVARYYSGLMFAQNDRPDLAFRMWRALLESSAPEDPWVGPIRERIELLASAAGVNYTLPESGAAPRGPSAQDIENAAEMTEGERQDMIRGMVAGLSDRLATEGGPASDWARLIRALGVLGDMEQAQAIWAEAQARFEGQPGELDIVRAAARDAGVAE</sequence>
<organism evidence="2 3">
    <name type="scientific">Maritimibacter alkaliphilus HTCC2654</name>
    <dbReference type="NCBI Taxonomy" id="314271"/>
    <lineage>
        <taxon>Bacteria</taxon>
        <taxon>Pseudomonadati</taxon>
        <taxon>Pseudomonadota</taxon>
        <taxon>Alphaproteobacteria</taxon>
        <taxon>Rhodobacterales</taxon>
        <taxon>Roseobacteraceae</taxon>
        <taxon>Maritimibacter</taxon>
    </lineage>
</organism>
<dbReference type="STRING" id="314271.RB2654_02119"/>
<dbReference type="Proteomes" id="UP000002931">
    <property type="component" value="Unassembled WGS sequence"/>
</dbReference>
<dbReference type="InterPro" id="IPR011990">
    <property type="entry name" value="TPR-like_helical_dom_sf"/>
</dbReference>
<protein>
    <submittedName>
        <fullName evidence="2">Putative cytochrome c-type biogenesis protein, cycH</fullName>
    </submittedName>
</protein>
<dbReference type="OrthoDB" id="9815847at2"/>
<evidence type="ECO:0000256" key="1">
    <source>
        <dbReference type="ARBA" id="ARBA00022748"/>
    </source>
</evidence>
<dbReference type="GO" id="GO:0017004">
    <property type="term" value="P:cytochrome complex assembly"/>
    <property type="evidence" value="ECO:0007669"/>
    <property type="project" value="UniProtKB-KW"/>
</dbReference>
<evidence type="ECO:0000313" key="3">
    <source>
        <dbReference type="Proteomes" id="UP000002931"/>
    </source>
</evidence>
<comment type="caution">
    <text evidence="2">The sequence shown here is derived from an EMBL/GenBank/DDBJ whole genome shotgun (WGS) entry which is preliminary data.</text>
</comment>
<dbReference type="InterPro" id="IPR017560">
    <property type="entry name" value="Cyt_c_biogenesis_CcmI"/>
</dbReference>
<dbReference type="RefSeq" id="WP_008328279.1">
    <property type="nucleotide sequence ID" value="NZ_CH902578.1"/>
</dbReference>
<dbReference type="HOGENOM" id="CLU_036074_4_1_5"/>
<proteinExistence type="predicted"/>
<name>A3VD80_9RHOB</name>
<evidence type="ECO:0000313" key="2">
    <source>
        <dbReference type="EMBL" id="EAQ13471.1"/>
    </source>
</evidence>
<dbReference type="eggNOG" id="COG4235">
    <property type="taxonomic scope" value="Bacteria"/>
</dbReference>
<dbReference type="AlphaFoldDB" id="A3VD80"/>
<dbReference type="NCBIfam" id="TIGR03142">
    <property type="entry name" value="cytochro_ccmI"/>
    <property type="match status" value="1"/>
</dbReference>
<gene>
    <name evidence="2" type="ORF">RB2654_02119</name>
</gene>
<dbReference type="Gene3D" id="1.25.40.10">
    <property type="entry name" value="Tetratricopeptide repeat domain"/>
    <property type="match status" value="1"/>
</dbReference>